<name>A0A368S484_SETIT</name>
<gene>
    <name evidence="1" type="ORF">SETIT_8G046500v2</name>
</gene>
<reference evidence="1" key="1">
    <citation type="journal article" date="2012" name="Nat. Biotechnol.">
        <title>Reference genome sequence of the model plant Setaria.</title>
        <authorList>
            <person name="Bennetzen J.L."/>
            <person name="Schmutz J."/>
            <person name="Wang H."/>
            <person name="Percifield R."/>
            <person name="Hawkins J."/>
            <person name="Pontaroli A.C."/>
            <person name="Estep M."/>
            <person name="Feng L."/>
            <person name="Vaughn J.N."/>
            <person name="Grimwood J."/>
            <person name="Jenkins J."/>
            <person name="Barry K."/>
            <person name="Lindquist E."/>
            <person name="Hellsten U."/>
            <person name="Deshpande S."/>
            <person name="Wang X."/>
            <person name="Wu X."/>
            <person name="Mitros T."/>
            <person name="Triplett J."/>
            <person name="Yang X."/>
            <person name="Ye C.Y."/>
            <person name="Mauro-Herrera M."/>
            <person name="Wang L."/>
            <person name="Li P."/>
            <person name="Sharma M."/>
            <person name="Sharma R."/>
            <person name="Ronald P.C."/>
            <person name="Panaud O."/>
            <person name="Kellogg E.A."/>
            <person name="Brutnell T.P."/>
            <person name="Doust A.N."/>
            <person name="Tuskan G.A."/>
            <person name="Rokhsar D."/>
            <person name="Devos K.M."/>
        </authorList>
    </citation>
    <scope>NUCLEOTIDE SEQUENCE [LARGE SCALE GENOMIC DNA]</scope>
    <source>
        <strain evidence="1">Yugu1</strain>
    </source>
</reference>
<dbReference type="AlphaFoldDB" id="A0A368S484"/>
<protein>
    <submittedName>
        <fullName evidence="1">Uncharacterized protein</fullName>
    </submittedName>
</protein>
<dbReference type="EMBL" id="CM003535">
    <property type="protein sequence ID" value="RCV37228.1"/>
    <property type="molecule type" value="Genomic_DNA"/>
</dbReference>
<reference evidence="1" key="2">
    <citation type="submission" date="2015-07" db="EMBL/GenBank/DDBJ databases">
        <authorList>
            <person name="Noorani M."/>
        </authorList>
    </citation>
    <scope>NUCLEOTIDE SEQUENCE</scope>
    <source>
        <strain evidence="1">Yugu1</strain>
    </source>
</reference>
<sequence>MEVKRCELDPKILPRTARNACISVGGKAPSGKLAHRRIIVLSSDDEATNKKKVVIVASTRCSTRLLGIKHKSYVEKVMSGADDQQNQPVICNLLLPPIPTS</sequence>
<accession>A0A368S484</accession>
<proteinExistence type="predicted"/>
<organism evidence="1">
    <name type="scientific">Setaria italica</name>
    <name type="common">Foxtail millet</name>
    <name type="synonym">Panicum italicum</name>
    <dbReference type="NCBI Taxonomy" id="4555"/>
    <lineage>
        <taxon>Eukaryota</taxon>
        <taxon>Viridiplantae</taxon>
        <taxon>Streptophyta</taxon>
        <taxon>Embryophyta</taxon>
        <taxon>Tracheophyta</taxon>
        <taxon>Spermatophyta</taxon>
        <taxon>Magnoliopsida</taxon>
        <taxon>Liliopsida</taxon>
        <taxon>Poales</taxon>
        <taxon>Poaceae</taxon>
        <taxon>PACMAD clade</taxon>
        <taxon>Panicoideae</taxon>
        <taxon>Panicodae</taxon>
        <taxon>Paniceae</taxon>
        <taxon>Cenchrinae</taxon>
        <taxon>Setaria</taxon>
    </lineage>
</organism>
<evidence type="ECO:0000313" key="1">
    <source>
        <dbReference type="EMBL" id="RCV37228.1"/>
    </source>
</evidence>